<proteinExistence type="predicted"/>
<keyword evidence="4" id="KW-1185">Reference proteome</keyword>
<dbReference type="Gene3D" id="1.10.720.30">
    <property type="entry name" value="SAP domain"/>
    <property type="match status" value="1"/>
</dbReference>
<dbReference type="InterPro" id="IPR003034">
    <property type="entry name" value="SAP_dom"/>
</dbReference>
<sequence length="197" mass="22444">MYCNWRIAELKDELKKRGASFIGKKDELIERLELNDQNNIYVSPECRTDEDPKMKLPKTYQALNSDTILPPLDKTMIRHYLGYTEKKMNNIMQLYESRILLTVKSSIVCDNTYIKGTMKTLPNEVDVVLNKSGNPEASHCKCPAGSGTNALCKHVAVLLFGVENMVRDKFILLHEDCTQNLPKINLSNKSVKPKKPI</sequence>
<dbReference type="RefSeq" id="XP_050555224.1">
    <property type="nucleotide sequence ID" value="XM_050699267.1"/>
</dbReference>
<evidence type="ECO:0000259" key="2">
    <source>
        <dbReference type="PROSITE" id="PS50800"/>
    </source>
</evidence>
<dbReference type="InterPro" id="IPR036361">
    <property type="entry name" value="SAP_dom_sf"/>
</dbReference>
<dbReference type="GO" id="GO:0008270">
    <property type="term" value="F:zinc ion binding"/>
    <property type="evidence" value="ECO:0007669"/>
    <property type="project" value="UniProtKB-KW"/>
</dbReference>
<evidence type="ECO:0000256" key="1">
    <source>
        <dbReference type="PROSITE-ProRule" id="PRU00325"/>
    </source>
</evidence>
<name>A0A9R0DXZ8_SPOFR</name>
<dbReference type="SMART" id="SM00513">
    <property type="entry name" value="SAP"/>
    <property type="match status" value="1"/>
</dbReference>
<gene>
    <name evidence="5" type="primary">LOC118268785</name>
</gene>
<dbReference type="OrthoDB" id="261614at2759"/>
<dbReference type="InterPro" id="IPR007527">
    <property type="entry name" value="Znf_SWIM"/>
</dbReference>
<dbReference type="GeneID" id="118268785"/>
<feature type="domain" description="SWIM-type" evidence="3">
    <location>
        <begin position="125"/>
        <end position="163"/>
    </location>
</feature>
<dbReference type="Proteomes" id="UP000829999">
    <property type="component" value="Chromosome 2"/>
</dbReference>
<dbReference type="PROSITE" id="PS50800">
    <property type="entry name" value="SAP"/>
    <property type="match status" value="1"/>
</dbReference>
<dbReference type="PROSITE" id="PS50966">
    <property type="entry name" value="ZF_SWIM"/>
    <property type="match status" value="1"/>
</dbReference>
<reference evidence="5" key="1">
    <citation type="submission" date="2025-08" db="UniProtKB">
        <authorList>
            <consortium name="RefSeq"/>
        </authorList>
    </citation>
    <scope>IDENTIFICATION</scope>
    <source>
        <tissue evidence="5">Whole larval tissue</tissue>
    </source>
</reference>
<feature type="domain" description="SAP" evidence="2">
    <location>
        <begin position="2"/>
        <end position="36"/>
    </location>
</feature>
<evidence type="ECO:0000313" key="4">
    <source>
        <dbReference type="Proteomes" id="UP000829999"/>
    </source>
</evidence>
<evidence type="ECO:0000313" key="5">
    <source>
        <dbReference type="RefSeq" id="XP_050555224.1"/>
    </source>
</evidence>
<keyword evidence="1" id="KW-0862">Zinc</keyword>
<dbReference type="Pfam" id="PF02037">
    <property type="entry name" value="SAP"/>
    <property type="match status" value="1"/>
</dbReference>
<dbReference type="AlphaFoldDB" id="A0A9R0DXZ8"/>
<evidence type="ECO:0000259" key="3">
    <source>
        <dbReference type="PROSITE" id="PS50966"/>
    </source>
</evidence>
<keyword evidence="1" id="KW-0863">Zinc-finger</keyword>
<keyword evidence="1" id="KW-0479">Metal-binding</keyword>
<accession>A0A9R0DXZ8</accession>
<protein>
    <submittedName>
        <fullName evidence="5">Uncharacterized protein LOC118268785</fullName>
    </submittedName>
</protein>
<dbReference type="SUPFAM" id="SSF68906">
    <property type="entry name" value="SAP domain"/>
    <property type="match status" value="1"/>
</dbReference>
<organism evidence="4 5">
    <name type="scientific">Spodoptera frugiperda</name>
    <name type="common">Fall armyworm</name>
    <dbReference type="NCBI Taxonomy" id="7108"/>
    <lineage>
        <taxon>Eukaryota</taxon>
        <taxon>Metazoa</taxon>
        <taxon>Ecdysozoa</taxon>
        <taxon>Arthropoda</taxon>
        <taxon>Hexapoda</taxon>
        <taxon>Insecta</taxon>
        <taxon>Pterygota</taxon>
        <taxon>Neoptera</taxon>
        <taxon>Endopterygota</taxon>
        <taxon>Lepidoptera</taxon>
        <taxon>Glossata</taxon>
        <taxon>Ditrysia</taxon>
        <taxon>Noctuoidea</taxon>
        <taxon>Noctuidae</taxon>
        <taxon>Amphipyrinae</taxon>
        <taxon>Spodoptera</taxon>
    </lineage>
</organism>